<reference evidence="1" key="1">
    <citation type="journal article" date="2020" name="Nature">
        <title>Giant virus diversity and host interactions through global metagenomics.</title>
        <authorList>
            <person name="Schulz F."/>
            <person name="Roux S."/>
            <person name="Paez-Espino D."/>
            <person name="Jungbluth S."/>
            <person name="Walsh D.A."/>
            <person name="Denef V.J."/>
            <person name="McMahon K.D."/>
            <person name="Konstantinidis K.T."/>
            <person name="Eloe-Fadrosh E.A."/>
            <person name="Kyrpides N.C."/>
            <person name="Woyke T."/>
        </authorList>
    </citation>
    <scope>NUCLEOTIDE SEQUENCE</scope>
    <source>
        <strain evidence="1">GVMAG-M-3300027759-42</strain>
    </source>
</reference>
<sequence>MERLWQVMGKLKEAPKEKRFNDTWTENTVILTDKPVSANYARIHHIIKSKNPLVTYIGPVTKYLNCESCYNGKEEGFSAACCEVLYNPEFDLTQTNIPSGTILLVVIKVNGQIFEKKTKFISAATEPWYEWARKDGNPLYLNKLFMDGLFEHEREALDFTD</sequence>
<dbReference type="AlphaFoldDB" id="A0A6C0L7L4"/>
<name>A0A6C0L7L4_9ZZZZ</name>
<dbReference type="EMBL" id="MN740446">
    <property type="protein sequence ID" value="QHU26946.1"/>
    <property type="molecule type" value="Genomic_DNA"/>
</dbReference>
<accession>A0A6C0L7L4</accession>
<proteinExistence type="predicted"/>
<protein>
    <submittedName>
        <fullName evidence="1">Uncharacterized protein</fullName>
    </submittedName>
</protein>
<organism evidence="1">
    <name type="scientific">viral metagenome</name>
    <dbReference type="NCBI Taxonomy" id="1070528"/>
    <lineage>
        <taxon>unclassified sequences</taxon>
        <taxon>metagenomes</taxon>
        <taxon>organismal metagenomes</taxon>
    </lineage>
</organism>
<evidence type="ECO:0000313" key="1">
    <source>
        <dbReference type="EMBL" id="QHU26946.1"/>
    </source>
</evidence>